<proteinExistence type="predicted"/>
<name>A0ABZ1G5E5_9ACTN</name>
<accession>A0ABZ1G5E5</accession>
<dbReference type="RefSeq" id="WP_326592870.1">
    <property type="nucleotide sequence ID" value="NZ_CP109114.1"/>
</dbReference>
<evidence type="ECO:0000313" key="1">
    <source>
        <dbReference type="EMBL" id="WSC14369.1"/>
    </source>
</evidence>
<protein>
    <submittedName>
        <fullName evidence="1">Uncharacterized protein</fullName>
    </submittedName>
</protein>
<dbReference type="Proteomes" id="UP001330827">
    <property type="component" value="Chromosome"/>
</dbReference>
<sequence length="205" mass="21145">MATVGLAGLPIPGGGDAPAGPGALAALALAIDPHLILHVTDKAERDSLYAAAPLHTVVTAEDGSLWVKTSGSTSTWAAVYEPLPAWRPITLRTGMVQGDVALGVRRRQGTRVSLKGRVNKADGTNLNDPNALNLGAVPSDCIPSGLRTFPGTCSLGGPTVDAAGRIEVIGANTSSAYGVAGDVLWWYQGTDGTPWVDISGDYWMD</sequence>
<gene>
    <name evidence="1" type="ORF">OIE64_16965</name>
</gene>
<keyword evidence="2" id="KW-1185">Reference proteome</keyword>
<organism evidence="1 2">
    <name type="scientific">Streptomyces brevispora</name>
    <dbReference type="NCBI Taxonomy" id="887462"/>
    <lineage>
        <taxon>Bacteria</taxon>
        <taxon>Bacillati</taxon>
        <taxon>Actinomycetota</taxon>
        <taxon>Actinomycetes</taxon>
        <taxon>Kitasatosporales</taxon>
        <taxon>Streptomycetaceae</taxon>
        <taxon>Streptomyces</taxon>
    </lineage>
</organism>
<reference evidence="1 2" key="1">
    <citation type="submission" date="2022-10" db="EMBL/GenBank/DDBJ databases">
        <title>The complete genomes of actinobacterial strains from the NBC collection.</title>
        <authorList>
            <person name="Joergensen T.S."/>
            <person name="Alvarez Arevalo M."/>
            <person name="Sterndorff E.B."/>
            <person name="Faurdal D."/>
            <person name="Vuksanovic O."/>
            <person name="Mourched A.-S."/>
            <person name="Charusanti P."/>
            <person name="Shaw S."/>
            <person name="Blin K."/>
            <person name="Weber T."/>
        </authorList>
    </citation>
    <scope>NUCLEOTIDE SEQUENCE [LARGE SCALE GENOMIC DNA]</scope>
    <source>
        <strain evidence="1 2">NBC 01769</strain>
    </source>
</reference>
<evidence type="ECO:0000313" key="2">
    <source>
        <dbReference type="Proteomes" id="UP001330827"/>
    </source>
</evidence>
<dbReference type="EMBL" id="CP109114">
    <property type="protein sequence ID" value="WSC14369.1"/>
    <property type="molecule type" value="Genomic_DNA"/>
</dbReference>